<dbReference type="Pfam" id="PF14384">
    <property type="entry name" value="BrnA_antitoxin"/>
    <property type="match status" value="1"/>
</dbReference>
<dbReference type="InterPro" id="IPR025528">
    <property type="entry name" value="BrnA_antitoxin"/>
</dbReference>
<evidence type="ECO:0008006" key="3">
    <source>
        <dbReference type="Google" id="ProtNLM"/>
    </source>
</evidence>
<comment type="caution">
    <text evidence="1">The sequence shown here is derived from an EMBL/GenBank/DDBJ whole genome shotgun (WGS) entry which is preliminary data.</text>
</comment>
<evidence type="ECO:0000313" key="2">
    <source>
        <dbReference type="Proteomes" id="UP000253370"/>
    </source>
</evidence>
<dbReference type="AlphaFoldDB" id="A0A365U7K0"/>
<dbReference type="Proteomes" id="UP000253370">
    <property type="component" value="Unassembled WGS sequence"/>
</dbReference>
<protein>
    <recommendedName>
        <fullName evidence="3">BrnA antitoxin of type II toxin-antitoxin system</fullName>
    </recommendedName>
</protein>
<evidence type="ECO:0000313" key="1">
    <source>
        <dbReference type="EMBL" id="RBI84703.1"/>
    </source>
</evidence>
<reference evidence="1 2" key="1">
    <citation type="submission" date="2018-07" db="EMBL/GenBank/DDBJ databases">
        <title>Rhodosalinus sp. strain E84T genomic sequence and assembly.</title>
        <authorList>
            <person name="Liu Z.-W."/>
            <person name="Lu D.-C."/>
        </authorList>
    </citation>
    <scope>NUCLEOTIDE SEQUENCE [LARGE SCALE GENOMIC DNA]</scope>
    <source>
        <strain evidence="1 2">E84</strain>
    </source>
</reference>
<sequence length="93" mass="11037">MSESNIKRYSRDEVRRMTSETDWQRLRQSGDHEGEQEIDVDWTTAKLVEPAPKKLVSLRIDKDVLDYFRATGKGYQTRMNAVLRAYMEAQKRR</sequence>
<gene>
    <name evidence="1" type="ORF">DRV85_12190</name>
</gene>
<dbReference type="EMBL" id="QNTQ01000010">
    <property type="protein sequence ID" value="RBI84703.1"/>
    <property type="molecule type" value="Genomic_DNA"/>
</dbReference>
<accession>A0A365U7K0</accession>
<proteinExistence type="predicted"/>
<name>A0A365U7K0_9RHOB</name>
<dbReference type="OrthoDB" id="361944at2"/>
<keyword evidence="2" id="KW-1185">Reference proteome</keyword>
<organism evidence="1 2">
    <name type="scientific">Rhodosalinus halophilus</name>
    <dbReference type="NCBI Taxonomy" id="2259333"/>
    <lineage>
        <taxon>Bacteria</taxon>
        <taxon>Pseudomonadati</taxon>
        <taxon>Pseudomonadota</taxon>
        <taxon>Alphaproteobacteria</taxon>
        <taxon>Rhodobacterales</taxon>
        <taxon>Paracoccaceae</taxon>
        <taxon>Rhodosalinus</taxon>
    </lineage>
</organism>